<dbReference type="InterPro" id="IPR050990">
    <property type="entry name" value="UPF0237/GcvR_regulator"/>
</dbReference>
<proteinExistence type="predicted"/>
<organism evidence="3 4">
    <name type="scientific">Oceanicoccus sagamiensis</name>
    <dbReference type="NCBI Taxonomy" id="716816"/>
    <lineage>
        <taxon>Bacteria</taxon>
        <taxon>Pseudomonadati</taxon>
        <taxon>Pseudomonadota</taxon>
        <taxon>Gammaproteobacteria</taxon>
        <taxon>Cellvibrionales</taxon>
        <taxon>Spongiibacteraceae</taxon>
        <taxon>Oceanicoccus</taxon>
    </lineage>
</organism>
<name>A0A1X9NFT8_9GAMM</name>
<dbReference type="GO" id="GO:0006355">
    <property type="term" value="P:regulation of DNA-templated transcription"/>
    <property type="evidence" value="ECO:0007669"/>
    <property type="project" value="UniProtKB-UniRule"/>
</dbReference>
<dbReference type="Proteomes" id="UP000193450">
    <property type="component" value="Chromosome"/>
</dbReference>
<keyword evidence="4" id="KW-1185">Reference proteome</keyword>
<dbReference type="InterPro" id="IPR045865">
    <property type="entry name" value="ACT-like_dom_sf"/>
</dbReference>
<evidence type="ECO:0000259" key="2">
    <source>
        <dbReference type="PROSITE" id="PS51671"/>
    </source>
</evidence>
<dbReference type="STRING" id="716816.BST96_18455"/>
<evidence type="ECO:0000313" key="4">
    <source>
        <dbReference type="Proteomes" id="UP000193450"/>
    </source>
</evidence>
<keyword evidence="1" id="KW-0804">Transcription</keyword>
<comment type="subcellular location">
    <subcellularLocation>
        <location evidence="1">Cytoplasm</location>
    </subcellularLocation>
</comment>
<dbReference type="GO" id="GO:0005737">
    <property type="term" value="C:cytoplasm"/>
    <property type="evidence" value="ECO:0007669"/>
    <property type="project" value="UniProtKB-SubCell"/>
</dbReference>
<dbReference type="Pfam" id="PF13740">
    <property type="entry name" value="ACT_6"/>
    <property type="match status" value="1"/>
</dbReference>
<dbReference type="InterPro" id="IPR016867">
    <property type="entry name" value="GcvR"/>
</dbReference>
<keyword evidence="1" id="KW-0678">Repressor</keyword>
<dbReference type="PANTHER" id="PTHR34875">
    <property type="entry name" value="UPF0237 PROTEIN MJ1558"/>
    <property type="match status" value="1"/>
</dbReference>
<dbReference type="EMBL" id="CP019343">
    <property type="protein sequence ID" value="ARN75904.1"/>
    <property type="molecule type" value="Genomic_DNA"/>
</dbReference>
<dbReference type="PANTHER" id="PTHR34875:SF6">
    <property type="entry name" value="UPF0237 PROTEIN MJ1558"/>
    <property type="match status" value="1"/>
</dbReference>
<keyword evidence="1" id="KW-0963">Cytoplasm</keyword>
<dbReference type="SUPFAM" id="SSF55021">
    <property type="entry name" value="ACT-like"/>
    <property type="match status" value="2"/>
</dbReference>
<protein>
    <recommendedName>
        <fullName evidence="1">Glycine cleavage system transcriptional repressor</fullName>
    </recommendedName>
</protein>
<dbReference type="CDD" id="cd04869">
    <property type="entry name" value="ACT_GcvR_2"/>
    <property type="match status" value="1"/>
</dbReference>
<dbReference type="PIRSF" id="PIRSF028103">
    <property type="entry name" value="GcvR"/>
    <property type="match status" value="1"/>
</dbReference>
<dbReference type="PROSITE" id="PS51671">
    <property type="entry name" value="ACT"/>
    <property type="match status" value="1"/>
</dbReference>
<reference evidence="3 4" key="1">
    <citation type="submission" date="2016-11" db="EMBL/GenBank/DDBJ databases">
        <title>Trade-off between light-utilization and light-protection in marine flavobacteria.</title>
        <authorList>
            <person name="Kumagai Y."/>
        </authorList>
    </citation>
    <scope>NUCLEOTIDE SEQUENCE [LARGE SCALE GENOMIC DNA]</scope>
    <source>
        <strain evidence="3 4">NBRC 107125</strain>
    </source>
</reference>
<accession>A0A1X9NFT8</accession>
<gene>
    <name evidence="3" type="ORF">BST96_18455</name>
</gene>
<dbReference type="Gene3D" id="3.30.70.260">
    <property type="match status" value="2"/>
</dbReference>
<sequence length="172" mass="18283">MSTSIVFTFIGNDKPGLVEKLSHTVSEHGGNWLESRMSQLAGHFAGIARIQISNDKADALRAALTALAGDDLSVNLEDNPVTTDSSAYKTIKLSLLGNDRPGIVKELSGAMAALQINVCEMNTNVSSAPMSAEPLFSASAEIQVPTSLDINALNDRLDDIANELDVDINLED</sequence>
<feature type="domain" description="ACT" evidence="2">
    <location>
        <begin position="92"/>
        <end position="172"/>
    </location>
</feature>
<dbReference type="InterPro" id="IPR002912">
    <property type="entry name" value="ACT_dom"/>
</dbReference>
<dbReference type="KEGG" id="osg:BST96_18455"/>
<evidence type="ECO:0000313" key="3">
    <source>
        <dbReference type="EMBL" id="ARN75904.1"/>
    </source>
</evidence>
<dbReference type="AlphaFoldDB" id="A0A1X9NFT8"/>
<evidence type="ECO:0000256" key="1">
    <source>
        <dbReference type="PIRNR" id="PIRNR028103"/>
    </source>
</evidence>
<dbReference type="RefSeq" id="WP_157118014.1">
    <property type="nucleotide sequence ID" value="NZ_CP019343.1"/>
</dbReference>
<dbReference type="OrthoDB" id="12860at2"/>